<feature type="domain" description="Microcystin LR degradation protein MlrC C-terminal" evidence="1">
    <location>
        <begin position="305"/>
        <end position="479"/>
    </location>
</feature>
<sequence length="488" mass="52221">MPPLKEVRIAVAGLLHETNTFAPGMTNVDAFKGEWVEGRRAFYERYAGTRTSMGGVIDAAAKHGVELEPGLYAAATPSGLVCSRAAEALIESVVASIDPAAAGLVLIMHGAMASEQYDDVEGECLRRIRARHGSGLPIALTIDLHANVSPEMTNLADVIIGYDTYPHIDMHERAEEAFELLLRRILGEIEPVRAYAHAGMLIVPQAMMTEEGAMKSLMDRAFELEDDPRVLNVTVAGGFPYADVPDAGMSFVVTTDGDRALADTLAAELVRMAWDMRTQFSIAQSPPSEAVAAALAEPEGPIVLAEGSDNVGGGAPADATHVLACLIGITKPALIVIRDEEAVARAFGIGVGGYFACEVGGKSDRLHGDPVAVNGKVRLLFDGEYRHAGPYMTGQRADMGKTAVVASGLLTLVLTEKRTAPWDLGHVRSAGIWPGDYHMLVVKSAIAWQAAFGPFARRVIYVDSPGCCSANLSHFNYRKLRRPVYPLD</sequence>
<name>A0ABT6TIP1_9BACL</name>
<dbReference type="Proteomes" id="UP001161691">
    <property type="component" value="Unassembled WGS sequence"/>
</dbReference>
<evidence type="ECO:0000313" key="4">
    <source>
        <dbReference type="Proteomes" id="UP001161691"/>
    </source>
</evidence>
<dbReference type="PIRSF" id="PIRSF012702">
    <property type="entry name" value="UCP012702"/>
    <property type="match status" value="1"/>
</dbReference>
<dbReference type="Pfam" id="PF07364">
    <property type="entry name" value="DUF1485"/>
    <property type="match status" value="1"/>
</dbReference>
<comment type="caution">
    <text evidence="3">The sequence shown here is derived from an EMBL/GenBank/DDBJ whole genome shotgun (WGS) entry which is preliminary data.</text>
</comment>
<accession>A0ABT6TIP1</accession>
<feature type="domain" description="Microcystin LR degradation protein MlrC N-terminal" evidence="2">
    <location>
        <begin position="8"/>
        <end position="294"/>
    </location>
</feature>
<evidence type="ECO:0000259" key="1">
    <source>
        <dbReference type="Pfam" id="PF07171"/>
    </source>
</evidence>
<gene>
    <name evidence="3" type="ORF">KB449_12635</name>
</gene>
<dbReference type="Pfam" id="PF07171">
    <property type="entry name" value="MlrC_C"/>
    <property type="match status" value="1"/>
</dbReference>
<dbReference type="EMBL" id="JAGRPV010000001">
    <property type="protein sequence ID" value="MDI4645819.1"/>
    <property type="molecule type" value="Genomic_DNA"/>
</dbReference>
<dbReference type="RefSeq" id="WP_282908720.1">
    <property type="nucleotide sequence ID" value="NZ_JAGRPV010000001.1"/>
</dbReference>
<keyword evidence="4" id="KW-1185">Reference proteome</keyword>
<evidence type="ECO:0000313" key="3">
    <source>
        <dbReference type="EMBL" id="MDI4645819.1"/>
    </source>
</evidence>
<evidence type="ECO:0000259" key="2">
    <source>
        <dbReference type="Pfam" id="PF07364"/>
    </source>
</evidence>
<dbReference type="InterPro" id="IPR010799">
    <property type="entry name" value="MlrC_C"/>
</dbReference>
<dbReference type="InterPro" id="IPR015995">
    <property type="entry name" value="MlrC_N"/>
</dbReference>
<protein>
    <submittedName>
        <fullName evidence="3">M81 family metallopeptidase</fullName>
    </submittedName>
</protein>
<reference evidence="3" key="1">
    <citation type="submission" date="2023-04" db="EMBL/GenBank/DDBJ databases">
        <title>Comparative genomic analysis of Cohnella hashimotonis sp. nov., isolated from the International Space Station.</title>
        <authorList>
            <person name="Venkateswaran K."/>
            <person name="Simpson A."/>
        </authorList>
    </citation>
    <scope>NUCLEOTIDE SEQUENCE</scope>
    <source>
        <strain evidence="3">F6_2S_P_1</strain>
    </source>
</reference>
<proteinExistence type="predicted"/>
<organism evidence="3 4">
    <name type="scientific">Cohnella hashimotonis</name>
    <dbReference type="NCBI Taxonomy" id="2826895"/>
    <lineage>
        <taxon>Bacteria</taxon>
        <taxon>Bacillati</taxon>
        <taxon>Bacillota</taxon>
        <taxon>Bacilli</taxon>
        <taxon>Bacillales</taxon>
        <taxon>Paenibacillaceae</taxon>
        <taxon>Cohnella</taxon>
    </lineage>
</organism>
<dbReference type="InterPro" id="IPR009197">
    <property type="entry name" value="MlrC"/>
</dbReference>